<accession>A0A2A9NIB6</accession>
<proteinExistence type="predicted"/>
<name>A0A2A9NIB6_9AGAR</name>
<dbReference type="EMBL" id="KZ302040">
    <property type="protein sequence ID" value="PFH49074.1"/>
    <property type="molecule type" value="Genomic_DNA"/>
</dbReference>
<feature type="compositionally biased region" description="Low complexity" evidence="1">
    <location>
        <begin position="49"/>
        <end position="72"/>
    </location>
</feature>
<feature type="region of interest" description="Disordered" evidence="1">
    <location>
        <begin position="41"/>
        <end position="149"/>
    </location>
</feature>
<feature type="compositionally biased region" description="Basic and acidic residues" evidence="1">
    <location>
        <begin position="125"/>
        <end position="149"/>
    </location>
</feature>
<evidence type="ECO:0000313" key="2">
    <source>
        <dbReference type="EMBL" id="PFH49074.1"/>
    </source>
</evidence>
<evidence type="ECO:0000313" key="3">
    <source>
        <dbReference type="Proteomes" id="UP000242287"/>
    </source>
</evidence>
<dbReference type="AlphaFoldDB" id="A0A2A9NIB6"/>
<sequence>MWDPANHAGYRSYYDASPTSFYDSGLTAGTMEKLHLSLNMDWPGPPPLMLLSSPPRSQPKSPLLRPKSPLRSDVVSRRGSMLPTVYEHHQDGESGVWESEDGSQKRQSQTQMQVDKEEENQGTSKENDDGCVRGKEKGKGKEKETLRVS</sequence>
<evidence type="ECO:0000256" key="1">
    <source>
        <dbReference type="SAM" id="MobiDB-lite"/>
    </source>
</evidence>
<reference evidence="2 3" key="1">
    <citation type="submission" date="2014-02" db="EMBL/GenBank/DDBJ databases">
        <title>Transposable element dynamics among asymbiotic and ectomycorrhizal Amanita fungi.</title>
        <authorList>
            <consortium name="DOE Joint Genome Institute"/>
            <person name="Hess J."/>
            <person name="Skrede I."/>
            <person name="Wolfe B."/>
            <person name="LaButti K."/>
            <person name="Ohm R.A."/>
            <person name="Grigoriev I.V."/>
            <person name="Pringle A."/>
        </authorList>
    </citation>
    <scope>NUCLEOTIDE SEQUENCE [LARGE SCALE GENOMIC DNA]</scope>
    <source>
        <strain evidence="2 3">SKay4041</strain>
    </source>
</reference>
<keyword evidence="3" id="KW-1185">Reference proteome</keyword>
<dbReference type="Proteomes" id="UP000242287">
    <property type="component" value="Unassembled WGS sequence"/>
</dbReference>
<organism evidence="2 3">
    <name type="scientific">Amanita thiersii Skay4041</name>
    <dbReference type="NCBI Taxonomy" id="703135"/>
    <lineage>
        <taxon>Eukaryota</taxon>
        <taxon>Fungi</taxon>
        <taxon>Dikarya</taxon>
        <taxon>Basidiomycota</taxon>
        <taxon>Agaricomycotina</taxon>
        <taxon>Agaricomycetes</taxon>
        <taxon>Agaricomycetidae</taxon>
        <taxon>Agaricales</taxon>
        <taxon>Pluteineae</taxon>
        <taxon>Amanitaceae</taxon>
        <taxon>Amanita</taxon>
    </lineage>
</organism>
<protein>
    <submittedName>
        <fullName evidence="2">Uncharacterized protein</fullName>
    </submittedName>
</protein>
<gene>
    <name evidence="2" type="ORF">AMATHDRAFT_48997</name>
</gene>